<feature type="compositionally biased region" description="Polar residues" evidence="1">
    <location>
        <begin position="239"/>
        <end position="257"/>
    </location>
</feature>
<reference evidence="2" key="1">
    <citation type="journal article" date="2020" name="Fungal Divers.">
        <title>Resolving the Mortierellaceae phylogeny through synthesis of multi-gene phylogenetics and phylogenomics.</title>
        <authorList>
            <person name="Vandepol N."/>
            <person name="Liber J."/>
            <person name="Desiro A."/>
            <person name="Na H."/>
            <person name="Kennedy M."/>
            <person name="Barry K."/>
            <person name="Grigoriev I.V."/>
            <person name="Miller A.N."/>
            <person name="O'Donnell K."/>
            <person name="Stajich J.E."/>
            <person name="Bonito G."/>
        </authorList>
    </citation>
    <scope>NUCLEOTIDE SEQUENCE</scope>
    <source>
        <strain evidence="2">NRRL 2591</strain>
    </source>
</reference>
<keyword evidence="3" id="KW-1185">Reference proteome</keyword>
<name>A0A9P6F223_9FUNG</name>
<dbReference type="Gene3D" id="3.30.160.60">
    <property type="entry name" value="Classic Zinc Finger"/>
    <property type="match status" value="1"/>
</dbReference>
<protein>
    <recommendedName>
        <fullName evidence="4">C2H2-type domain-containing protein</fullName>
    </recommendedName>
</protein>
<gene>
    <name evidence="2" type="ORF">EC957_004000</name>
</gene>
<feature type="compositionally biased region" description="Basic residues" evidence="1">
    <location>
        <begin position="281"/>
        <end position="291"/>
    </location>
</feature>
<evidence type="ECO:0000313" key="3">
    <source>
        <dbReference type="Proteomes" id="UP000723463"/>
    </source>
</evidence>
<evidence type="ECO:0008006" key="4">
    <source>
        <dbReference type="Google" id="ProtNLM"/>
    </source>
</evidence>
<proteinExistence type="predicted"/>
<accession>A0A9P6F223</accession>
<feature type="compositionally biased region" description="Low complexity" evidence="1">
    <location>
        <begin position="301"/>
        <end position="346"/>
    </location>
</feature>
<dbReference type="AlphaFoldDB" id="A0A9P6F223"/>
<comment type="caution">
    <text evidence="2">The sequence shown here is derived from an EMBL/GenBank/DDBJ whole genome shotgun (WGS) entry which is preliminary data.</text>
</comment>
<evidence type="ECO:0000256" key="1">
    <source>
        <dbReference type="SAM" id="MobiDB-lite"/>
    </source>
</evidence>
<feature type="region of interest" description="Disordered" evidence="1">
    <location>
        <begin position="277"/>
        <end position="347"/>
    </location>
</feature>
<dbReference type="Proteomes" id="UP000723463">
    <property type="component" value="Unassembled WGS sequence"/>
</dbReference>
<feature type="region of interest" description="Disordered" evidence="1">
    <location>
        <begin position="230"/>
        <end position="257"/>
    </location>
</feature>
<evidence type="ECO:0000313" key="2">
    <source>
        <dbReference type="EMBL" id="KAF9540562.1"/>
    </source>
</evidence>
<organism evidence="2 3">
    <name type="scientific">Mortierella hygrophila</name>
    <dbReference type="NCBI Taxonomy" id="979708"/>
    <lineage>
        <taxon>Eukaryota</taxon>
        <taxon>Fungi</taxon>
        <taxon>Fungi incertae sedis</taxon>
        <taxon>Mucoromycota</taxon>
        <taxon>Mortierellomycotina</taxon>
        <taxon>Mortierellomycetes</taxon>
        <taxon>Mortierellales</taxon>
        <taxon>Mortierellaceae</taxon>
        <taxon>Mortierella</taxon>
    </lineage>
</organism>
<dbReference type="EMBL" id="JAAAXW010000196">
    <property type="protein sequence ID" value="KAF9540562.1"/>
    <property type="molecule type" value="Genomic_DNA"/>
</dbReference>
<sequence>MFPSTYTLGNQTPQQNTITTTIHRENTDEISKIFTTLYDGKSINPGNNSNYSSSIDSIQAHFFLQHQQLHQYSDAPLFFHSGPTSMLNPAPWNMFTPTPVSPASPTLSCFSSSGNDTDIESDSVYSSPAFALLPYPTNFAANTSIDAMKVEMDEGSNLVLTIEDFLSNHVSAVDENAAVVGAASAGGNGDLYQYSAAGFTLIPEYLRVQEEDKKPHQHRRRHAKVKEALHISDNADSHPYNNCNQTTGGPQRLSSRSPVISFAPYTSPTISRASLSFNQKQHSHNHNHSHNNLHQDDDDAISAYSSSSSLSSAPSSRDSSPETFTATTSSPETSTTTTTTSSDGTTRITNRKDGSIMCFNRSTRNLTFRCNLCPTQQQSFGRIHDLKRHQATKHATAEGGAPKVWLCEFCKNHFVRRDALLRHYTVKSRKDDGVHPKEEEEDVLAAVRARAKLI</sequence>